<evidence type="ECO:0000256" key="2">
    <source>
        <dbReference type="ARBA" id="ARBA00023163"/>
    </source>
</evidence>
<feature type="domain" description="HTH deoR-type" evidence="4">
    <location>
        <begin position="4"/>
        <end position="73"/>
    </location>
</feature>
<dbReference type="SUPFAM" id="SSF46785">
    <property type="entry name" value="Winged helix' DNA-binding domain"/>
    <property type="match status" value="1"/>
</dbReference>
<reference evidence="5 6" key="1">
    <citation type="submission" date="2021-03" db="EMBL/GenBank/DDBJ databases">
        <title>Sequencing the genomes of 1000 actinobacteria strains.</title>
        <authorList>
            <person name="Klenk H.-P."/>
        </authorList>
    </citation>
    <scope>NUCLEOTIDE SEQUENCE [LARGE SCALE GENOMIC DNA]</scope>
    <source>
        <strain evidence="5 6">DSM 45510</strain>
    </source>
</reference>
<dbReference type="InterPro" id="IPR036390">
    <property type="entry name" value="WH_DNA-bd_sf"/>
</dbReference>
<protein>
    <submittedName>
        <fullName evidence="5">Biotin operon repressor</fullName>
    </submittedName>
</protein>
<evidence type="ECO:0000256" key="3">
    <source>
        <dbReference type="SAM" id="MobiDB-lite"/>
    </source>
</evidence>
<evidence type="ECO:0000259" key="4">
    <source>
        <dbReference type="PROSITE" id="PS51000"/>
    </source>
</evidence>
<keyword evidence="6" id="KW-1185">Reference proteome</keyword>
<dbReference type="PROSITE" id="PS51000">
    <property type="entry name" value="HTH_DEOR_2"/>
    <property type="match status" value="1"/>
</dbReference>
<organism evidence="5 6">
    <name type="scientific">Amycolatopsis magusensis</name>
    <dbReference type="NCBI Taxonomy" id="882444"/>
    <lineage>
        <taxon>Bacteria</taxon>
        <taxon>Bacillati</taxon>
        <taxon>Actinomycetota</taxon>
        <taxon>Actinomycetes</taxon>
        <taxon>Pseudonocardiales</taxon>
        <taxon>Pseudonocardiaceae</taxon>
        <taxon>Amycolatopsis</taxon>
    </lineage>
</organism>
<name>A0ABS4PWT2_9PSEU</name>
<gene>
    <name evidence="5" type="ORF">JOM49_005414</name>
</gene>
<dbReference type="InterPro" id="IPR013196">
    <property type="entry name" value="HTH_11"/>
</dbReference>
<dbReference type="RefSeq" id="WP_372444085.1">
    <property type="nucleotide sequence ID" value="NZ_JAGGMS010000001.1"/>
</dbReference>
<dbReference type="Pfam" id="PF08279">
    <property type="entry name" value="HTH_11"/>
    <property type="match status" value="1"/>
</dbReference>
<evidence type="ECO:0000313" key="5">
    <source>
        <dbReference type="EMBL" id="MBP2183888.1"/>
    </source>
</evidence>
<dbReference type="Gene3D" id="1.10.10.10">
    <property type="entry name" value="Winged helix-like DNA-binding domain superfamily/Winged helix DNA-binding domain"/>
    <property type="match status" value="1"/>
</dbReference>
<sequence>MLETSARLLKLLSLPQTHRDWPGAELAERLSVTTRTVRRDVERLPELGYPVQHLVEAPTAVGGLDEQLGQAHATPPVKRPTSTPASCPRSIRSATSPAI</sequence>
<accession>A0ABS4PWT2</accession>
<evidence type="ECO:0000256" key="1">
    <source>
        <dbReference type="ARBA" id="ARBA00023015"/>
    </source>
</evidence>
<comment type="caution">
    <text evidence="5">The sequence shown here is derived from an EMBL/GenBank/DDBJ whole genome shotgun (WGS) entry which is preliminary data.</text>
</comment>
<dbReference type="EMBL" id="JAGGMS010000001">
    <property type="protein sequence ID" value="MBP2183888.1"/>
    <property type="molecule type" value="Genomic_DNA"/>
</dbReference>
<proteinExistence type="predicted"/>
<dbReference type="InterPro" id="IPR036388">
    <property type="entry name" value="WH-like_DNA-bd_sf"/>
</dbReference>
<dbReference type="InterPro" id="IPR001034">
    <property type="entry name" value="DeoR_HTH"/>
</dbReference>
<keyword evidence="1" id="KW-0805">Transcription regulation</keyword>
<feature type="region of interest" description="Disordered" evidence="3">
    <location>
        <begin position="65"/>
        <end position="99"/>
    </location>
</feature>
<keyword evidence="2" id="KW-0804">Transcription</keyword>
<evidence type="ECO:0000313" key="6">
    <source>
        <dbReference type="Proteomes" id="UP000741013"/>
    </source>
</evidence>
<dbReference type="Proteomes" id="UP000741013">
    <property type="component" value="Unassembled WGS sequence"/>
</dbReference>